<dbReference type="GO" id="GO:0043709">
    <property type="term" value="P:cell adhesion involved in single-species biofilm formation"/>
    <property type="evidence" value="ECO:0007669"/>
    <property type="project" value="TreeGrafter"/>
</dbReference>
<gene>
    <name evidence="7" type="primary">fimA_1</name>
    <name evidence="7" type="ORF">NCTC13038_01854</name>
</gene>
<evidence type="ECO:0000313" key="8">
    <source>
        <dbReference type="Proteomes" id="UP000332594"/>
    </source>
</evidence>
<keyword evidence="3 5" id="KW-0732">Signal</keyword>
<comment type="subcellular location">
    <subcellularLocation>
        <location evidence="1">Fimbrium</location>
    </subcellularLocation>
</comment>
<dbReference type="Pfam" id="PF00419">
    <property type="entry name" value="Fimbrial"/>
    <property type="match status" value="1"/>
</dbReference>
<evidence type="ECO:0000259" key="6">
    <source>
        <dbReference type="Pfam" id="PF00419"/>
    </source>
</evidence>
<evidence type="ECO:0000256" key="3">
    <source>
        <dbReference type="ARBA" id="ARBA00022729"/>
    </source>
</evidence>
<evidence type="ECO:0000256" key="4">
    <source>
        <dbReference type="ARBA" id="ARBA00023263"/>
    </source>
</evidence>
<evidence type="ECO:0000313" key="7">
    <source>
        <dbReference type="EMBL" id="VFS69668.1"/>
    </source>
</evidence>
<dbReference type="SUPFAM" id="SSF49401">
    <property type="entry name" value="Bacterial adhesins"/>
    <property type="match status" value="1"/>
</dbReference>
<dbReference type="RefSeq" id="WP_134525512.1">
    <property type="nucleotide sequence ID" value="NZ_BJNO01000002.1"/>
</dbReference>
<dbReference type="InterPro" id="IPR050263">
    <property type="entry name" value="Bact_Fimbrial_Adh_Pro"/>
</dbReference>
<reference evidence="7 8" key="1">
    <citation type="submission" date="2019-03" db="EMBL/GenBank/DDBJ databases">
        <authorList>
            <consortium name="Pathogen Informatics"/>
        </authorList>
    </citation>
    <scope>NUCLEOTIDE SEQUENCE [LARGE SCALE GENOMIC DNA]</scope>
    <source>
        <strain evidence="7 8">NCTC13038</strain>
    </source>
</reference>
<feature type="domain" description="Fimbrial-type adhesion" evidence="6">
    <location>
        <begin position="30"/>
        <end position="171"/>
    </location>
</feature>
<organism evidence="7 8">
    <name type="scientific">Raoultella terrigena</name>
    <name type="common">Klebsiella terrigena</name>
    <dbReference type="NCBI Taxonomy" id="577"/>
    <lineage>
        <taxon>Bacteria</taxon>
        <taxon>Pseudomonadati</taxon>
        <taxon>Pseudomonadota</taxon>
        <taxon>Gammaproteobacteria</taxon>
        <taxon>Enterobacterales</taxon>
        <taxon>Enterobacteriaceae</taxon>
        <taxon>Klebsiella/Raoultella group</taxon>
        <taxon>Raoultella</taxon>
    </lineage>
</organism>
<dbReference type="EMBL" id="CAADJG010000002">
    <property type="protein sequence ID" value="VFS69668.1"/>
    <property type="molecule type" value="Genomic_DNA"/>
</dbReference>
<sequence>MKVKFFAALIPAMFIASSAYAAEGETSTVQFQGNITEATCSLSTDSRDKAVDLGSVSSNAFDAGSGATTGGKSFSINLTDCAPSVTTATVTFSGDTTADSVLKTSQGDITNVGIQILQDGAPLKLDGSQASTAQTLVEGDNALDFTARYIALSNSVAAGEANASASFTLNYE</sequence>
<comment type="similarity">
    <text evidence="2">Belongs to the fimbrial protein family.</text>
</comment>
<dbReference type="PANTHER" id="PTHR33420">
    <property type="entry name" value="FIMBRIAL SUBUNIT ELFA-RELATED"/>
    <property type="match status" value="1"/>
</dbReference>
<feature type="signal peptide" evidence="5">
    <location>
        <begin position="1"/>
        <end position="21"/>
    </location>
</feature>
<feature type="chain" id="PRO_5019783244" evidence="5">
    <location>
        <begin position="22"/>
        <end position="172"/>
    </location>
</feature>
<accession>A0A485BDJ7</accession>
<dbReference type="GO" id="GO:0009289">
    <property type="term" value="C:pilus"/>
    <property type="evidence" value="ECO:0007669"/>
    <property type="project" value="UniProtKB-SubCell"/>
</dbReference>
<evidence type="ECO:0000256" key="1">
    <source>
        <dbReference type="ARBA" id="ARBA00004561"/>
    </source>
</evidence>
<dbReference type="InterPro" id="IPR036937">
    <property type="entry name" value="Adhesion_dom_fimbrial_sf"/>
</dbReference>
<evidence type="ECO:0000256" key="2">
    <source>
        <dbReference type="ARBA" id="ARBA00006671"/>
    </source>
</evidence>
<dbReference type="PANTHER" id="PTHR33420:SF3">
    <property type="entry name" value="FIMBRIAL SUBUNIT ELFA"/>
    <property type="match status" value="1"/>
</dbReference>
<name>A0A485BDJ7_RAOTE</name>
<dbReference type="InterPro" id="IPR008966">
    <property type="entry name" value="Adhesion_dom_sf"/>
</dbReference>
<proteinExistence type="inferred from homology"/>
<keyword evidence="4" id="KW-0281">Fimbrium</keyword>
<evidence type="ECO:0000256" key="5">
    <source>
        <dbReference type="SAM" id="SignalP"/>
    </source>
</evidence>
<dbReference type="AlphaFoldDB" id="A0A485BDJ7"/>
<dbReference type="InterPro" id="IPR000259">
    <property type="entry name" value="Adhesion_dom_fimbrial"/>
</dbReference>
<dbReference type="Gene3D" id="2.60.40.1090">
    <property type="entry name" value="Fimbrial-type adhesion domain"/>
    <property type="match status" value="1"/>
</dbReference>
<protein>
    <submittedName>
        <fullName evidence="7">Type-1A pilin</fullName>
    </submittedName>
</protein>
<dbReference type="Proteomes" id="UP000332594">
    <property type="component" value="Unassembled WGS sequence"/>
</dbReference>